<accession>A0A6V8PV08</accession>
<dbReference type="Proteomes" id="UP000576480">
    <property type="component" value="Unassembled WGS sequence"/>
</dbReference>
<reference evidence="1 2" key="1">
    <citation type="journal article" date="2020" name="Front. Microbiol.">
        <title>Single-cell genomics of novel Actinobacteria with the Wood-Ljungdahl pathway discovered in a serpentinizing system.</title>
        <authorList>
            <person name="Merino N."/>
            <person name="Kawai M."/>
            <person name="Boyd E.S."/>
            <person name="Colman D.R."/>
            <person name="McGlynn S.E."/>
            <person name="Nealson K.H."/>
            <person name="Kurokawa K."/>
            <person name="Hongoh Y."/>
        </authorList>
    </citation>
    <scope>NUCLEOTIDE SEQUENCE [LARGE SCALE GENOMIC DNA]</scope>
    <source>
        <strain evidence="1 2">S43</strain>
    </source>
</reference>
<organism evidence="1 2">
    <name type="scientific">Candidatus Hakubella thermalkaliphila</name>
    <dbReference type="NCBI Taxonomy" id="2754717"/>
    <lineage>
        <taxon>Bacteria</taxon>
        <taxon>Bacillati</taxon>
        <taxon>Actinomycetota</taxon>
        <taxon>Actinomycetota incertae sedis</taxon>
        <taxon>Candidatus Hakubellales</taxon>
        <taxon>Candidatus Hakubellaceae</taxon>
        <taxon>Candidatus Hakubella</taxon>
    </lineage>
</organism>
<evidence type="ECO:0000313" key="1">
    <source>
        <dbReference type="EMBL" id="GFP35990.1"/>
    </source>
</evidence>
<name>A0A6V8PV08_9ACTN</name>
<dbReference type="EMBL" id="BLSB01000338">
    <property type="protein sequence ID" value="GFP35990.1"/>
    <property type="molecule type" value="Genomic_DNA"/>
</dbReference>
<proteinExistence type="predicted"/>
<dbReference type="AlphaFoldDB" id="A0A6V8PV08"/>
<sequence>MSHLQEEARPISRITLSKGGKHDRLETKMPTIPKRLSDFVQCARY</sequence>
<evidence type="ECO:0000313" key="2">
    <source>
        <dbReference type="Proteomes" id="UP000576480"/>
    </source>
</evidence>
<gene>
    <name evidence="1" type="ORF">HKBW3S43_01778</name>
</gene>
<comment type="caution">
    <text evidence="1">The sequence shown here is derived from an EMBL/GenBank/DDBJ whole genome shotgun (WGS) entry which is preliminary data.</text>
</comment>
<protein>
    <submittedName>
        <fullName evidence="1">Uncharacterized protein</fullName>
    </submittedName>
</protein>
<feature type="non-terminal residue" evidence="1">
    <location>
        <position position="45"/>
    </location>
</feature>